<protein>
    <submittedName>
        <fullName evidence="1">Uncharacterized protein</fullName>
    </submittedName>
</protein>
<evidence type="ECO:0000313" key="1">
    <source>
        <dbReference type="EMBL" id="MFD2593311.1"/>
    </source>
</evidence>
<gene>
    <name evidence="1" type="ORF">ACFSTE_20920</name>
</gene>
<reference evidence="2" key="1">
    <citation type="journal article" date="2019" name="Int. J. Syst. Evol. Microbiol.">
        <title>The Global Catalogue of Microorganisms (GCM) 10K type strain sequencing project: providing services to taxonomists for standard genome sequencing and annotation.</title>
        <authorList>
            <consortium name="The Broad Institute Genomics Platform"/>
            <consortium name="The Broad Institute Genome Sequencing Center for Infectious Disease"/>
            <person name="Wu L."/>
            <person name="Ma J."/>
        </authorList>
    </citation>
    <scope>NUCLEOTIDE SEQUENCE [LARGE SCALE GENOMIC DNA]</scope>
    <source>
        <strain evidence="2">KCTC 42423</strain>
    </source>
</reference>
<sequence>MGNKDAHCLLTILPNYGAKKVKGYTSMFLRIQNKITMIPMIKGVLGWCI</sequence>
<comment type="caution">
    <text evidence="1">The sequence shown here is derived from an EMBL/GenBank/DDBJ whole genome shotgun (WGS) entry which is preliminary data.</text>
</comment>
<dbReference type="RefSeq" id="WP_378258982.1">
    <property type="nucleotide sequence ID" value="NZ_JBHSJV010000001.1"/>
</dbReference>
<evidence type="ECO:0000313" key="2">
    <source>
        <dbReference type="Proteomes" id="UP001597459"/>
    </source>
</evidence>
<accession>A0ABW5NER8</accession>
<dbReference type="Proteomes" id="UP001597459">
    <property type="component" value="Unassembled WGS sequence"/>
</dbReference>
<keyword evidence="2" id="KW-1185">Reference proteome</keyword>
<proteinExistence type="predicted"/>
<name>A0ABW5NER8_9FLAO</name>
<organism evidence="1 2">
    <name type="scientific">Aquimarina hainanensis</name>
    <dbReference type="NCBI Taxonomy" id="1578017"/>
    <lineage>
        <taxon>Bacteria</taxon>
        <taxon>Pseudomonadati</taxon>
        <taxon>Bacteroidota</taxon>
        <taxon>Flavobacteriia</taxon>
        <taxon>Flavobacteriales</taxon>
        <taxon>Flavobacteriaceae</taxon>
        <taxon>Aquimarina</taxon>
    </lineage>
</organism>
<dbReference type="EMBL" id="JBHULX010000045">
    <property type="protein sequence ID" value="MFD2593311.1"/>
    <property type="molecule type" value="Genomic_DNA"/>
</dbReference>